<feature type="transmembrane region" description="Helical" evidence="2">
    <location>
        <begin position="104"/>
        <end position="123"/>
    </location>
</feature>
<reference evidence="3 4" key="1">
    <citation type="submission" date="2016-01" db="EMBL/GenBank/DDBJ databases">
        <title>Draft genome of the antarctic isolate Shewanella frigidimarina Ag06-30.</title>
        <authorList>
            <person name="Parmeciano Di Noto G."/>
            <person name="Vazquez S."/>
            <person name="Mac Cormack W."/>
            <person name="Iriarte A."/>
            <person name="Quiroga C."/>
        </authorList>
    </citation>
    <scope>NUCLEOTIDE SEQUENCE [LARGE SCALE GENOMIC DNA]</scope>
    <source>
        <strain evidence="3 4">Ag06-30</strain>
    </source>
</reference>
<keyword evidence="2" id="KW-0472">Membrane</keyword>
<organism evidence="3">
    <name type="scientific">Shewanella frigidimarina</name>
    <dbReference type="NCBI Taxonomy" id="56812"/>
    <lineage>
        <taxon>Bacteria</taxon>
        <taxon>Pseudomonadati</taxon>
        <taxon>Pseudomonadota</taxon>
        <taxon>Gammaproteobacteria</taxon>
        <taxon>Alteromonadales</taxon>
        <taxon>Shewanellaceae</taxon>
        <taxon>Shewanella</taxon>
    </lineage>
</organism>
<sequence length="820" mass="92559">MTEDNKSPFATNLLNSAPTQKKMESAVKQLEKVQKSQQSTAKKVEKQQAVEAQISKTGQPFWWMLLMFICSLVYLFPEAVFNAALTDVAGGRNSSMEDLRLVELFGRTISGIGVTLLLADLLLKGKKVAKVSRALGYFALIAVLVWPTVFFGQKWLVDHFIIDASTPEERQQAYLSQLLRSALIENSITFEGIEYDPNKEHSAIEKTFLSVFGGLVYADDKLVDDLKDKKRLIMEKFVRDRAMSRFDEHYGHYDNFRQTLRNKYTEYASGSNQYNQALASVQTRSDSYWLDTQNQVKQGWKQYQKGTKAYEARVESRAQKMAPKLYDYFERRNKCAEKKSGSSKDRCFERLQKGYDKEIAKYSIPYIPPNDWLIREEISTSENVGNSIISGIMSLGLFTAMQAADAITGGDAGFKDHRMVYTNDVNHYKRVLMVKMAPDFAKESGGYPLGINSIHEFRVHELTSIKVNKKLKQKGLTLSPSWSITDRNSFDIAVAKKVRQQADAEWRSKIKAKGSDMPPNLSWQTFQQQGVIQQRIKREMKELYVNPTLADWNNREFKQHIIEPNIKRKTTEYLNVLEAQQAEFADGGSFESTGKSALRSTIIPPISMAISLALVLLTVLKLPMKAVELVQAKRASLTPGVKPNRLIKPVISTVLLASIFVVPLSMGGNQYTMPGSSLHYFFDQMEKNDSATVSYTLKWLLVTLPMVQPVGSSIDQRLFITEGFNAISDPINRFDLAVMPTHDSTKTVTSSPKSSALLPLTINSNIARAKVSVMNIKPKYQAGMMLPAGSYDIKVSAPGQEPIRKWIYLKADETSFEINF</sequence>
<evidence type="ECO:0000313" key="4">
    <source>
        <dbReference type="Proteomes" id="UP000055702"/>
    </source>
</evidence>
<feature type="region of interest" description="Disordered" evidence="1">
    <location>
        <begin position="1"/>
        <end position="20"/>
    </location>
</feature>
<dbReference type="EMBL" id="LRDC01000016">
    <property type="protein sequence ID" value="KVX02238.1"/>
    <property type="molecule type" value="Genomic_DNA"/>
</dbReference>
<evidence type="ECO:0000256" key="2">
    <source>
        <dbReference type="SAM" id="Phobius"/>
    </source>
</evidence>
<proteinExistence type="predicted"/>
<accession>A0A106C0Z1</accession>
<feature type="transmembrane region" description="Helical" evidence="2">
    <location>
        <begin position="135"/>
        <end position="156"/>
    </location>
</feature>
<dbReference type="RefSeq" id="WP_059745586.1">
    <property type="nucleotide sequence ID" value="NZ_LRDC01000016.1"/>
</dbReference>
<protein>
    <submittedName>
        <fullName evidence="3">Uncharacterized protein</fullName>
    </submittedName>
</protein>
<evidence type="ECO:0000313" key="3">
    <source>
        <dbReference type="EMBL" id="KVX02238.1"/>
    </source>
</evidence>
<name>A0A106C0Z1_SHEFR</name>
<gene>
    <name evidence="3" type="ORF">AWJ07_15610</name>
</gene>
<feature type="compositionally biased region" description="Polar residues" evidence="1">
    <location>
        <begin position="8"/>
        <end position="19"/>
    </location>
</feature>
<dbReference type="Proteomes" id="UP000055702">
    <property type="component" value="Unassembled WGS sequence"/>
</dbReference>
<evidence type="ECO:0000256" key="1">
    <source>
        <dbReference type="SAM" id="MobiDB-lite"/>
    </source>
</evidence>
<keyword evidence="2" id="KW-0812">Transmembrane</keyword>
<dbReference type="AlphaFoldDB" id="A0A106C0Z1"/>
<keyword evidence="2" id="KW-1133">Transmembrane helix</keyword>
<feature type="transmembrane region" description="Helical" evidence="2">
    <location>
        <begin position="61"/>
        <end position="84"/>
    </location>
</feature>
<comment type="caution">
    <text evidence="3">The sequence shown here is derived from an EMBL/GenBank/DDBJ whole genome shotgun (WGS) entry which is preliminary data.</text>
</comment>